<evidence type="ECO:0000313" key="10">
    <source>
        <dbReference type="Proteomes" id="UP000038045"/>
    </source>
</evidence>
<dbReference type="PROSITE" id="PS00640">
    <property type="entry name" value="THIOL_PROTEASE_ASN"/>
    <property type="match status" value="1"/>
</dbReference>
<dbReference type="PANTHER" id="PTHR12411">
    <property type="entry name" value="CYSTEINE PROTEASE FAMILY C1-RELATED"/>
    <property type="match status" value="1"/>
</dbReference>
<dbReference type="PROSITE" id="PS00639">
    <property type="entry name" value="THIOL_PROTEASE_HIS"/>
    <property type="match status" value="1"/>
</dbReference>
<sequence>MSWDEYQMIFKRKDNVKSNLRKKMFFKNKNLIKIHNEKYERGEVSFQMGLNHLSDLTMKEISQLLGFNKNIPYKNKEENINIWEPPADLEPPDYVDWRDVGFVTPVKNQLQCGSCYIFSSTGSLEGQHMRKTGELISLSEQNILDCLGYDGCQGGWMNNVFNFIKNEHGIDKESEYPYVGKTTTCKFNISQVGATDKGYYNIPVNDEEALKKAVAFVGPISIAIDVNHSSFMNYKSGIWSEEKCSSSRLNHAVLIVGYGSYGNEDYWIVKNSWSTLWGDNGYILIARNKNNMCGVASAASYPIV</sequence>
<dbReference type="Proteomes" id="UP000038045">
    <property type="component" value="Unplaced"/>
</dbReference>
<dbReference type="FunFam" id="3.90.70.10:FF:000006">
    <property type="entry name" value="Cathepsin S"/>
    <property type="match status" value="1"/>
</dbReference>
<dbReference type="Pfam" id="PF00112">
    <property type="entry name" value="Peptidase_C1"/>
    <property type="match status" value="1"/>
</dbReference>
<reference evidence="11" key="1">
    <citation type="submission" date="2017-02" db="UniProtKB">
        <authorList>
            <consortium name="WormBaseParasite"/>
        </authorList>
    </citation>
    <scope>IDENTIFICATION</scope>
</reference>
<feature type="domain" description="Peptidase C1A papain C-terminal" evidence="8">
    <location>
        <begin position="91"/>
        <end position="303"/>
    </location>
</feature>
<keyword evidence="5" id="KW-0865">Zymogen</keyword>
<dbReference type="PROSITE" id="PS00139">
    <property type="entry name" value="THIOL_PROTEASE_CYS"/>
    <property type="match status" value="1"/>
</dbReference>
<protein>
    <recommendedName>
        <fullName evidence="7">Cathepsin L-like</fullName>
    </recommendedName>
</protein>
<dbReference type="STRING" id="131310.A0A0N4ZFG6"/>
<evidence type="ECO:0000259" key="8">
    <source>
        <dbReference type="SMART" id="SM00645"/>
    </source>
</evidence>
<dbReference type="AlphaFoldDB" id="A0A0N4ZFG6"/>
<dbReference type="InterPro" id="IPR000169">
    <property type="entry name" value="Pept_cys_AS"/>
</dbReference>
<dbReference type="InterPro" id="IPR039417">
    <property type="entry name" value="Peptidase_C1A_papain-like"/>
</dbReference>
<accession>A0A0N4ZFG6</accession>
<dbReference type="WBParaSite" id="PTRK_0000649600.3">
    <property type="protein sequence ID" value="PTRK_0000649600.3"/>
    <property type="gene ID" value="PTRK_0000649600"/>
</dbReference>
<evidence type="ECO:0000256" key="2">
    <source>
        <dbReference type="ARBA" id="ARBA00022670"/>
    </source>
</evidence>
<keyword evidence="4" id="KW-0788">Thiol protease</keyword>
<evidence type="ECO:0000256" key="5">
    <source>
        <dbReference type="ARBA" id="ARBA00023145"/>
    </source>
</evidence>
<dbReference type="GO" id="GO:0006508">
    <property type="term" value="P:proteolysis"/>
    <property type="evidence" value="ECO:0007669"/>
    <property type="project" value="UniProtKB-KW"/>
</dbReference>
<evidence type="ECO:0000256" key="1">
    <source>
        <dbReference type="ARBA" id="ARBA00008455"/>
    </source>
</evidence>
<proteinExistence type="inferred from homology"/>
<dbReference type="PRINTS" id="PR00705">
    <property type="entry name" value="PAPAIN"/>
</dbReference>
<feature type="domain" description="Cathepsin propeptide inhibitor" evidence="9">
    <location>
        <begin position="3"/>
        <end position="61"/>
    </location>
</feature>
<evidence type="ECO:0000256" key="4">
    <source>
        <dbReference type="ARBA" id="ARBA00022807"/>
    </source>
</evidence>
<dbReference type="InterPro" id="IPR025660">
    <property type="entry name" value="Pept_his_AS"/>
</dbReference>
<evidence type="ECO:0000256" key="6">
    <source>
        <dbReference type="ARBA" id="ARBA00023157"/>
    </source>
</evidence>
<evidence type="ECO:0000259" key="9">
    <source>
        <dbReference type="SMART" id="SM00848"/>
    </source>
</evidence>
<dbReference type="CDD" id="cd02248">
    <property type="entry name" value="Peptidase_C1A"/>
    <property type="match status" value="1"/>
</dbReference>
<dbReference type="InterPro" id="IPR000668">
    <property type="entry name" value="Peptidase_C1A_C"/>
</dbReference>
<dbReference type="SMART" id="SM00848">
    <property type="entry name" value="Inhibitor_I29"/>
    <property type="match status" value="1"/>
</dbReference>
<dbReference type="InterPro" id="IPR025661">
    <property type="entry name" value="Pept_asp_AS"/>
</dbReference>
<dbReference type="InterPro" id="IPR038765">
    <property type="entry name" value="Papain-like_cys_pep_sf"/>
</dbReference>
<evidence type="ECO:0000256" key="3">
    <source>
        <dbReference type="ARBA" id="ARBA00022801"/>
    </source>
</evidence>
<dbReference type="SMART" id="SM00645">
    <property type="entry name" value="Pept_C1"/>
    <property type="match status" value="1"/>
</dbReference>
<keyword evidence="10" id="KW-1185">Reference proteome</keyword>
<dbReference type="Pfam" id="PF08246">
    <property type="entry name" value="Inhibitor_I29"/>
    <property type="match status" value="1"/>
</dbReference>
<comment type="similarity">
    <text evidence="1">Belongs to the peptidase C1 family.</text>
</comment>
<evidence type="ECO:0000256" key="7">
    <source>
        <dbReference type="ARBA" id="ARBA00069138"/>
    </source>
</evidence>
<keyword evidence="2" id="KW-0645">Protease</keyword>
<dbReference type="Gene3D" id="3.90.70.10">
    <property type="entry name" value="Cysteine proteinases"/>
    <property type="match status" value="1"/>
</dbReference>
<organism evidence="10 11">
    <name type="scientific">Parastrongyloides trichosuri</name>
    <name type="common">Possum-specific nematode worm</name>
    <dbReference type="NCBI Taxonomy" id="131310"/>
    <lineage>
        <taxon>Eukaryota</taxon>
        <taxon>Metazoa</taxon>
        <taxon>Ecdysozoa</taxon>
        <taxon>Nematoda</taxon>
        <taxon>Chromadorea</taxon>
        <taxon>Rhabditida</taxon>
        <taxon>Tylenchina</taxon>
        <taxon>Panagrolaimomorpha</taxon>
        <taxon>Strongyloidoidea</taxon>
        <taxon>Strongyloididae</taxon>
        <taxon>Parastrongyloides</taxon>
    </lineage>
</organism>
<dbReference type="InterPro" id="IPR013128">
    <property type="entry name" value="Peptidase_C1A"/>
</dbReference>
<dbReference type="SUPFAM" id="SSF54001">
    <property type="entry name" value="Cysteine proteinases"/>
    <property type="match status" value="1"/>
</dbReference>
<dbReference type="GO" id="GO:0008234">
    <property type="term" value="F:cysteine-type peptidase activity"/>
    <property type="evidence" value="ECO:0007669"/>
    <property type="project" value="UniProtKB-KW"/>
</dbReference>
<evidence type="ECO:0000313" key="11">
    <source>
        <dbReference type="WBParaSite" id="PTRK_0000649600.3"/>
    </source>
</evidence>
<name>A0A0N4ZFG6_PARTI</name>
<keyword evidence="3" id="KW-0378">Hydrolase</keyword>
<keyword evidence="6" id="KW-1015">Disulfide bond</keyword>
<dbReference type="InterPro" id="IPR013201">
    <property type="entry name" value="Prot_inhib_I29"/>
</dbReference>